<dbReference type="AlphaFoldDB" id="A0AAF0YEK6"/>
<accession>A0AAF0YEK6</accession>
<organism evidence="4 5">
    <name type="scientific">Vanrija pseudolonga</name>
    <dbReference type="NCBI Taxonomy" id="143232"/>
    <lineage>
        <taxon>Eukaryota</taxon>
        <taxon>Fungi</taxon>
        <taxon>Dikarya</taxon>
        <taxon>Basidiomycota</taxon>
        <taxon>Agaricomycotina</taxon>
        <taxon>Tremellomycetes</taxon>
        <taxon>Trichosporonales</taxon>
        <taxon>Trichosporonaceae</taxon>
        <taxon>Vanrija</taxon>
    </lineage>
</organism>
<dbReference type="GO" id="GO:0005634">
    <property type="term" value="C:nucleus"/>
    <property type="evidence" value="ECO:0007669"/>
    <property type="project" value="TreeGrafter"/>
</dbReference>
<evidence type="ECO:0000256" key="2">
    <source>
        <dbReference type="ARBA" id="ARBA00022857"/>
    </source>
</evidence>
<protein>
    <submittedName>
        <fullName evidence="4">NmrA-like family domain-containing protein</fullName>
    </submittedName>
</protein>
<dbReference type="EMBL" id="CP086719">
    <property type="protein sequence ID" value="WOO84937.1"/>
    <property type="molecule type" value="Genomic_DNA"/>
</dbReference>
<dbReference type="InterPro" id="IPR051164">
    <property type="entry name" value="NmrA-like_oxidored"/>
</dbReference>
<sequence length="313" mass="34183">MSRSLLITGATGKQGGAVVNALLERPDEFTILAVTRDPNSASAQHLAAKSPTIKLVKGDLNDVPALFESAKAASPTGKIWGVFSVQGMEMKVKHDAGDLATAPEVKQGVGLIDEALKAGVSHFVYSSVDRGGEERSWNNPTPIPHFKTKHFIEQHLRKAAEGSSMSWTISRPPIFMDNLEPGFMGNVMLTAVRDTLKDKRMPWVATKDIGQFAAAAFRNPTGLDHRAITVAGDDVNFAEIDAKFKAVTGKPAPTTYGFIASGLKWGVAELGIMFNWFRDDGYRADIPELRKFVPHLTDFETWLREDSKYPKAA</sequence>
<dbReference type="InterPro" id="IPR008030">
    <property type="entry name" value="NmrA-like"/>
</dbReference>
<keyword evidence="2" id="KW-0521">NADP</keyword>
<proteinExistence type="inferred from homology"/>
<dbReference type="GeneID" id="87811612"/>
<evidence type="ECO:0000313" key="4">
    <source>
        <dbReference type="EMBL" id="WOO84937.1"/>
    </source>
</evidence>
<dbReference type="PANTHER" id="PTHR42748">
    <property type="entry name" value="NITROGEN METABOLITE REPRESSION PROTEIN NMRA FAMILY MEMBER"/>
    <property type="match status" value="1"/>
</dbReference>
<reference evidence="4" key="1">
    <citation type="submission" date="2023-10" db="EMBL/GenBank/DDBJ databases">
        <authorList>
            <person name="Noh H."/>
        </authorList>
    </citation>
    <scope>NUCLEOTIDE SEQUENCE</scope>
    <source>
        <strain evidence="4">DUCC4014</strain>
    </source>
</reference>
<dbReference type="SUPFAM" id="SSF51735">
    <property type="entry name" value="NAD(P)-binding Rossmann-fold domains"/>
    <property type="match status" value="1"/>
</dbReference>
<dbReference type="CDD" id="cd05251">
    <property type="entry name" value="NmrA_like_SDR_a"/>
    <property type="match status" value="1"/>
</dbReference>
<gene>
    <name evidence="4" type="primary">DDB_G0286605_1</name>
    <name evidence="4" type="ORF">LOC62_06G008446</name>
</gene>
<feature type="domain" description="NmrA-like" evidence="3">
    <location>
        <begin position="3"/>
        <end position="279"/>
    </location>
</feature>
<evidence type="ECO:0000259" key="3">
    <source>
        <dbReference type="Pfam" id="PF05368"/>
    </source>
</evidence>
<dbReference type="Pfam" id="PF05368">
    <property type="entry name" value="NmrA"/>
    <property type="match status" value="1"/>
</dbReference>
<dbReference type="Proteomes" id="UP000827549">
    <property type="component" value="Chromosome 6"/>
</dbReference>
<dbReference type="PANTHER" id="PTHR42748:SF25">
    <property type="entry name" value="NMRA FAMILY PROTEIN"/>
    <property type="match status" value="1"/>
</dbReference>
<dbReference type="RefSeq" id="XP_062630963.1">
    <property type="nucleotide sequence ID" value="XM_062774979.1"/>
</dbReference>
<evidence type="ECO:0000313" key="5">
    <source>
        <dbReference type="Proteomes" id="UP000827549"/>
    </source>
</evidence>
<evidence type="ECO:0000256" key="1">
    <source>
        <dbReference type="ARBA" id="ARBA00006328"/>
    </source>
</evidence>
<keyword evidence="5" id="KW-1185">Reference proteome</keyword>
<name>A0AAF0YEK6_9TREE</name>
<dbReference type="Gene3D" id="3.40.50.720">
    <property type="entry name" value="NAD(P)-binding Rossmann-like Domain"/>
    <property type="match status" value="1"/>
</dbReference>
<comment type="similarity">
    <text evidence="1">Belongs to the NmrA-type oxidoreductase family.</text>
</comment>
<dbReference type="InterPro" id="IPR036291">
    <property type="entry name" value="NAD(P)-bd_dom_sf"/>
</dbReference>
<dbReference type="Gene3D" id="3.90.25.10">
    <property type="entry name" value="UDP-galactose 4-epimerase, domain 1"/>
    <property type="match status" value="1"/>
</dbReference>